<feature type="transmembrane region" description="Helical" evidence="7">
    <location>
        <begin position="166"/>
        <end position="185"/>
    </location>
</feature>
<accession>A0A917K3X3</accession>
<evidence type="ECO:0000313" key="8">
    <source>
        <dbReference type="EMBL" id="GGI99140.1"/>
    </source>
</evidence>
<feature type="transmembrane region" description="Helical" evidence="7">
    <location>
        <begin position="402"/>
        <end position="425"/>
    </location>
</feature>
<keyword evidence="6 7" id="KW-0472">Membrane</keyword>
<dbReference type="AlphaFoldDB" id="A0A917K3X3"/>
<keyword evidence="4 7" id="KW-0812">Transmembrane</keyword>
<keyword evidence="3" id="KW-0813">Transport</keyword>
<dbReference type="PANTHER" id="PTHR42810">
    <property type="entry name" value="PURINE PERMEASE C1399.01C-RELATED"/>
    <property type="match status" value="1"/>
</dbReference>
<reference evidence="8" key="2">
    <citation type="submission" date="2020-09" db="EMBL/GenBank/DDBJ databases">
        <authorList>
            <person name="Sun Q."/>
            <person name="Zhou Y."/>
        </authorList>
    </citation>
    <scope>NUCLEOTIDE SEQUENCE</scope>
    <source>
        <strain evidence="8">CGMCC 1.3617</strain>
    </source>
</reference>
<dbReference type="InterPro" id="IPR006043">
    <property type="entry name" value="NCS2"/>
</dbReference>
<comment type="similarity">
    <text evidence="2">Belongs to the nucleobase:cation symporter-2 (NCS2) (TC 2.A.40) family.</text>
</comment>
<evidence type="ECO:0000256" key="7">
    <source>
        <dbReference type="SAM" id="Phobius"/>
    </source>
</evidence>
<feature type="transmembrane region" description="Helical" evidence="7">
    <location>
        <begin position="192"/>
        <end position="216"/>
    </location>
</feature>
<feature type="transmembrane region" description="Helical" evidence="7">
    <location>
        <begin position="318"/>
        <end position="340"/>
    </location>
</feature>
<organism evidence="8 9">
    <name type="scientific">Neoroseomonas lacus</name>
    <dbReference type="NCBI Taxonomy" id="287609"/>
    <lineage>
        <taxon>Bacteria</taxon>
        <taxon>Pseudomonadati</taxon>
        <taxon>Pseudomonadota</taxon>
        <taxon>Alphaproteobacteria</taxon>
        <taxon>Acetobacterales</taxon>
        <taxon>Acetobacteraceae</taxon>
        <taxon>Neoroseomonas</taxon>
    </lineage>
</organism>
<dbReference type="GO" id="GO:0005886">
    <property type="term" value="C:plasma membrane"/>
    <property type="evidence" value="ECO:0007669"/>
    <property type="project" value="TreeGrafter"/>
</dbReference>
<feature type="transmembrane region" description="Helical" evidence="7">
    <location>
        <begin position="48"/>
        <end position="65"/>
    </location>
</feature>
<comment type="caution">
    <text evidence="8">The sequence shown here is derived from an EMBL/GenBank/DDBJ whole genome shotgun (WGS) entry which is preliminary data.</text>
</comment>
<keyword evidence="5 7" id="KW-1133">Transmembrane helix</keyword>
<evidence type="ECO:0000256" key="6">
    <source>
        <dbReference type="ARBA" id="ARBA00023136"/>
    </source>
</evidence>
<sequence length="562" mass="57745">MAIIYGLESRPPLRVLLPAAFQHIGLGAVTLVFPLLVAEAAGADERTTANYVSLAMIALGIGTLLQCWGRRGIGSGFLLPSVYTAIFLPPAIAAAHVGGLGAVAGLTMVAGLTSIVLSRVIQRIRVFLPAEVVGLVVTVLGIILGLLSLRLVLGVDEIGNGGTRDLPAGIVALLVTFGVAVWGGARLRTVAVLVGLGAGCLTHLVLLLAGLLPGSAAPEIHLTVISWPLAAPNLPLVYLPGFMVGAVAAAVRVMGDVVASQRANDPAWKRTDFRTVQGGMMADGLANVIAGAIGVIGMNSYSASVGLAAATGITARRVAAAAGLGWILLGLTPGAASLVMAVPRGVLGAVLLYAASYILMSGMTIITQRLLDTRRTLTIGVALLIALSYSEIPGMYAALPDYLLMTIGSGLVLGMAAALALNAIFRIGATHHAEWSWDPAQGTGALLDFVNEAGRSCGARAEVVGKAAHLLEEFADAAPLVVDPGQTVLVRARFDELHLDIDLAWQGEAMAAGAAVDLDADIEAAGFVSGLAMVLMRHHADRLEPTTLPDGRHGLTATIDDH</sequence>
<dbReference type="GO" id="GO:0042907">
    <property type="term" value="F:xanthine transmembrane transporter activity"/>
    <property type="evidence" value="ECO:0007669"/>
    <property type="project" value="TreeGrafter"/>
</dbReference>
<name>A0A917K3X3_9PROT</name>
<feature type="transmembrane region" description="Helical" evidence="7">
    <location>
        <begin position="236"/>
        <end position="254"/>
    </location>
</feature>
<evidence type="ECO:0000256" key="1">
    <source>
        <dbReference type="ARBA" id="ARBA00004141"/>
    </source>
</evidence>
<feature type="transmembrane region" description="Helical" evidence="7">
    <location>
        <begin position="15"/>
        <end position="36"/>
    </location>
</feature>
<gene>
    <name evidence="8" type="ORF">GCM10011320_02330</name>
</gene>
<reference evidence="8" key="1">
    <citation type="journal article" date="2014" name="Int. J. Syst. Evol. Microbiol.">
        <title>Complete genome sequence of Corynebacterium casei LMG S-19264T (=DSM 44701T), isolated from a smear-ripened cheese.</title>
        <authorList>
            <consortium name="US DOE Joint Genome Institute (JGI-PGF)"/>
            <person name="Walter F."/>
            <person name="Albersmeier A."/>
            <person name="Kalinowski J."/>
            <person name="Ruckert C."/>
        </authorList>
    </citation>
    <scope>NUCLEOTIDE SEQUENCE</scope>
    <source>
        <strain evidence="8">CGMCC 1.3617</strain>
    </source>
</reference>
<evidence type="ECO:0000256" key="2">
    <source>
        <dbReference type="ARBA" id="ARBA00008821"/>
    </source>
</evidence>
<evidence type="ECO:0000256" key="4">
    <source>
        <dbReference type="ARBA" id="ARBA00022692"/>
    </source>
</evidence>
<evidence type="ECO:0000313" key="9">
    <source>
        <dbReference type="Proteomes" id="UP000661507"/>
    </source>
</evidence>
<comment type="subcellular location">
    <subcellularLocation>
        <location evidence="1">Membrane</location>
        <topology evidence="1">Multi-pass membrane protein</topology>
    </subcellularLocation>
</comment>
<dbReference type="Pfam" id="PF00860">
    <property type="entry name" value="Xan_ur_permease"/>
    <property type="match status" value="1"/>
</dbReference>
<dbReference type="RefSeq" id="WP_188965080.1">
    <property type="nucleotide sequence ID" value="NZ_BMKW01000001.1"/>
</dbReference>
<dbReference type="PANTHER" id="PTHR42810:SF2">
    <property type="entry name" value="PURINE PERMEASE C1399.01C-RELATED"/>
    <property type="match status" value="1"/>
</dbReference>
<evidence type="ECO:0008006" key="10">
    <source>
        <dbReference type="Google" id="ProtNLM"/>
    </source>
</evidence>
<feature type="transmembrane region" description="Helical" evidence="7">
    <location>
        <begin position="133"/>
        <end position="154"/>
    </location>
</feature>
<evidence type="ECO:0000256" key="3">
    <source>
        <dbReference type="ARBA" id="ARBA00022448"/>
    </source>
</evidence>
<dbReference type="EMBL" id="BMKW01000001">
    <property type="protein sequence ID" value="GGI99140.1"/>
    <property type="molecule type" value="Genomic_DNA"/>
</dbReference>
<keyword evidence="9" id="KW-1185">Reference proteome</keyword>
<feature type="transmembrane region" description="Helical" evidence="7">
    <location>
        <begin position="102"/>
        <end position="121"/>
    </location>
</feature>
<feature type="transmembrane region" description="Helical" evidence="7">
    <location>
        <begin position="346"/>
        <end position="365"/>
    </location>
</feature>
<evidence type="ECO:0000256" key="5">
    <source>
        <dbReference type="ARBA" id="ARBA00022989"/>
    </source>
</evidence>
<dbReference type="Proteomes" id="UP000661507">
    <property type="component" value="Unassembled WGS sequence"/>
</dbReference>
<protein>
    <recommendedName>
        <fullName evidence="10">Xanthine/uracil/vitamin C permease</fullName>
    </recommendedName>
</protein>
<proteinExistence type="inferred from homology"/>
<feature type="transmembrane region" description="Helical" evidence="7">
    <location>
        <begin position="377"/>
        <end position="396"/>
    </location>
</feature>